<dbReference type="PROSITE" id="PS51873">
    <property type="entry name" value="TRIAD"/>
    <property type="match status" value="1"/>
</dbReference>
<dbReference type="GO" id="GO:0061630">
    <property type="term" value="F:ubiquitin protein ligase activity"/>
    <property type="evidence" value="ECO:0007669"/>
    <property type="project" value="UniProtKB-EC"/>
</dbReference>
<keyword evidence="3" id="KW-0808">Transferase</keyword>
<protein>
    <recommendedName>
        <fullName evidence="2">RBR-type E3 ubiquitin transferase</fullName>
        <ecNumber evidence="2">2.3.2.31</ecNumber>
    </recommendedName>
</protein>
<dbReference type="Gene3D" id="1.20.120.1750">
    <property type="match status" value="1"/>
</dbReference>
<dbReference type="Pfam" id="PF01485">
    <property type="entry name" value="IBR"/>
    <property type="match status" value="1"/>
</dbReference>
<sequence>MDSDISTGFTTDQSFDAFEDDGYDDLDTNSVVSVVAEEPLSYEVPYTSLSHEQLKQRFVSSVNQIQNLCGLSHEVAELLLIHNKFNIEWLGERYLDNPARTLQSIGLDLKYADYSFAPRLLPAPPNFLCAICCDDATYPVTFALPCGHRYCASCFKTYLRMRVSEGDIRLNCCLNSECRFPITDSVYKLLLSPSDYNRYRDQLIKLYVNCLPYLKWCIYPDCTYAVECKVNQADLDHIIPTVECNDGHKFCFGCSNEEHAPCICRLFAKWNKKCADDSETANWINVHTKGCPKCQATIEKNGGCNHMLCRKCGHEWCWVCSGPWSEHGTAYYNCSRYDEKSGQEARDQQAKSKASLERYLHYYNRYANHLESARLDKKLYLRTQKKMTDLQNSTSMTWIEVQYLANASDVLQHCRRTLMWTYAFAFYLERNNNTHIFENNQQDLELAVEKLSEMFERNTSELATKRLELLDMTSYVSTRRSLLLKDTQLGLLEGRWKYNLSN</sequence>
<dbReference type="Pfam" id="PF22191">
    <property type="entry name" value="IBR_1"/>
    <property type="match status" value="1"/>
</dbReference>
<comment type="catalytic activity">
    <reaction evidence="1">
        <text>[E2 ubiquitin-conjugating enzyme]-S-ubiquitinyl-L-cysteine + [acceptor protein]-L-lysine = [E2 ubiquitin-conjugating enzyme]-L-cysteine + [acceptor protein]-N(6)-ubiquitinyl-L-lysine.</text>
        <dbReference type="EC" id="2.3.2.31"/>
    </reaction>
</comment>
<evidence type="ECO:0000256" key="1">
    <source>
        <dbReference type="ARBA" id="ARBA00001798"/>
    </source>
</evidence>
<dbReference type="AlphaFoldDB" id="A0A1E4TGM4"/>
<dbReference type="CDD" id="cd20346">
    <property type="entry name" value="BRcat_RBR_ANKIB1"/>
    <property type="match status" value="1"/>
</dbReference>
<dbReference type="SUPFAM" id="SSF57850">
    <property type="entry name" value="RING/U-box"/>
    <property type="match status" value="2"/>
</dbReference>
<organism evidence="12 13">
    <name type="scientific">Tortispora caseinolytica NRRL Y-17796</name>
    <dbReference type="NCBI Taxonomy" id="767744"/>
    <lineage>
        <taxon>Eukaryota</taxon>
        <taxon>Fungi</taxon>
        <taxon>Dikarya</taxon>
        <taxon>Ascomycota</taxon>
        <taxon>Saccharomycotina</taxon>
        <taxon>Trigonopsidomycetes</taxon>
        <taxon>Trigonopsidales</taxon>
        <taxon>Trigonopsidaceae</taxon>
        <taxon>Tortispora</taxon>
    </lineage>
</organism>
<dbReference type="InterPro" id="IPR013083">
    <property type="entry name" value="Znf_RING/FYVE/PHD"/>
</dbReference>
<dbReference type="OrthoDB" id="10009520at2759"/>
<evidence type="ECO:0000256" key="2">
    <source>
        <dbReference type="ARBA" id="ARBA00012251"/>
    </source>
</evidence>
<feature type="domain" description="RING-type" evidence="11">
    <location>
        <begin position="125"/>
        <end position="338"/>
    </location>
</feature>
<proteinExistence type="predicted"/>
<dbReference type="PANTHER" id="PTHR11685">
    <property type="entry name" value="RBR FAMILY RING FINGER AND IBR DOMAIN-CONTAINING"/>
    <property type="match status" value="1"/>
</dbReference>
<dbReference type="GO" id="GO:0008270">
    <property type="term" value="F:zinc ion binding"/>
    <property type="evidence" value="ECO:0007669"/>
    <property type="project" value="UniProtKB-KW"/>
</dbReference>
<evidence type="ECO:0000256" key="3">
    <source>
        <dbReference type="ARBA" id="ARBA00022679"/>
    </source>
</evidence>
<gene>
    <name evidence="12" type="ORF">CANCADRAFT_113366</name>
</gene>
<keyword evidence="6 9" id="KW-0863">Zinc-finger</keyword>
<dbReference type="PROSITE" id="PS50089">
    <property type="entry name" value="ZF_RING_2"/>
    <property type="match status" value="1"/>
</dbReference>
<evidence type="ECO:0000256" key="8">
    <source>
        <dbReference type="ARBA" id="ARBA00022833"/>
    </source>
</evidence>
<reference evidence="13" key="1">
    <citation type="submission" date="2016-02" db="EMBL/GenBank/DDBJ databases">
        <title>Comparative genomics of biotechnologically important yeasts.</title>
        <authorList>
            <consortium name="DOE Joint Genome Institute"/>
            <person name="Riley R."/>
            <person name="Haridas S."/>
            <person name="Wolfe K.H."/>
            <person name="Lopes M.R."/>
            <person name="Hittinger C.T."/>
            <person name="Goker M."/>
            <person name="Salamov A."/>
            <person name="Wisecaver J."/>
            <person name="Long T.M."/>
            <person name="Aerts A.L."/>
            <person name="Barry K."/>
            <person name="Choi C."/>
            <person name="Clum A."/>
            <person name="Coughlan A.Y."/>
            <person name="Deshpande S."/>
            <person name="Douglass A.P."/>
            <person name="Hanson S.J."/>
            <person name="Klenk H.-P."/>
            <person name="Labutti K."/>
            <person name="Lapidus A."/>
            <person name="Lindquist E."/>
            <person name="Lipzen A."/>
            <person name="Meier-Kolthoff J.P."/>
            <person name="Ohm R.A."/>
            <person name="Otillar R.P."/>
            <person name="Pangilinan J."/>
            <person name="Peng Y."/>
            <person name="Rokas A."/>
            <person name="Rosa C.A."/>
            <person name="Scheuner C."/>
            <person name="Sibirny A.A."/>
            <person name="Slot J.C."/>
            <person name="Stielow J.B."/>
            <person name="Sun H."/>
            <person name="Kurtzman C.P."/>
            <person name="Blackwell M."/>
            <person name="Jeffries T.W."/>
            <person name="Grigoriev I.V."/>
        </authorList>
    </citation>
    <scope>NUCLEOTIDE SEQUENCE [LARGE SCALE GENOMIC DNA]</scope>
    <source>
        <strain evidence="13">NRRL Y-17796</strain>
    </source>
</reference>
<evidence type="ECO:0000256" key="5">
    <source>
        <dbReference type="ARBA" id="ARBA00022737"/>
    </source>
</evidence>
<keyword evidence="5" id="KW-0677">Repeat</keyword>
<dbReference type="Pfam" id="PF00097">
    <property type="entry name" value="zf-C3HC4"/>
    <property type="match status" value="1"/>
</dbReference>
<evidence type="ECO:0000259" key="10">
    <source>
        <dbReference type="PROSITE" id="PS50089"/>
    </source>
</evidence>
<keyword evidence="13" id="KW-1185">Reference proteome</keyword>
<dbReference type="Proteomes" id="UP000095023">
    <property type="component" value="Unassembled WGS sequence"/>
</dbReference>
<evidence type="ECO:0000259" key="11">
    <source>
        <dbReference type="PROSITE" id="PS51873"/>
    </source>
</evidence>
<evidence type="ECO:0000256" key="9">
    <source>
        <dbReference type="PROSITE-ProRule" id="PRU00175"/>
    </source>
</evidence>
<evidence type="ECO:0000256" key="6">
    <source>
        <dbReference type="ARBA" id="ARBA00022771"/>
    </source>
</evidence>
<dbReference type="EMBL" id="KV453842">
    <property type="protein sequence ID" value="ODV90915.1"/>
    <property type="molecule type" value="Genomic_DNA"/>
</dbReference>
<keyword evidence="8" id="KW-0862">Zinc</keyword>
<evidence type="ECO:0000256" key="4">
    <source>
        <dbReference type="ARBA" id="ARBA00022723"/>
    </source>
</evidence>
<dbReference type="SMART" id="SM00184">
    <property type="entry name" value="RING"/>
    <property type="match status" value="2"/>
</dbReference>
<dbReference type="EC" id="2.3.2.31" evidence="2"/>
<evidence type="ECO:0000313" key="12">
    <source>
        <dbReference type="EMBL" id="ODV90915.1"/>
    </source>
</evidence>
<dbReference type="GO" id="GO:0016567">
    <property type="term" value="P:protein ubiquitination"/>
    <property type="evidence" value="ECO:0007669"/>
    <property type="project" value="InterPro"/>
</dbReference>
<dbReference type="FunFam" id="1.20.120.1750:FF:000007">
    <property type="entry name" value="RBR-type E3 ubiquitin transferase"/>
    <property type="match status" value="1"/>
</dbReference>
<name>A0A1E4TGM4_9ASCO</name>
<evidence type="ECO:0000256" key="7">
    <source>
        <dbReference type="ARBA" id="ARBA00022786"/>
    </source>
</evidence>
<dbReference type="SMART" id="SM00647">
    <property type="entry name" value="IBR"/>
    <property type="match status" value="2"/>
</dbReference>
<feature type="domain" description="RING-type" evidence="10">
    <location>
        <begin position="129"/>
        <end position="172"/>
    </location>
</feature>
<dbReference type="InterPro" id="IPR001841">
    <property type="entry name" value="Znf_RING"/>
</dbReference>
<dbReference type="Gene3D" id="3.30.40.10">
    <property type="entry name" value="Zinc/RING finger domain, C3HC4 (zinc finger)"/>
    <property type="match status" value="1"/>
</dbReference>
<dbReference type="Pfam" id="PF19422">
    <property type="entry name" value="Ariadne"/>
    <property type="match status" value="1"/>
</dbReference>
<dbReference type="InterPro" id="IPR044066">
    <property type="entry name" value="TRIAD_supradom"/>
</dbReference>
<accession>A0A1E4TGM4</accession>
<dbReference type="InterPro" id="IPR018957">
    <property type="entry name" value="Znf_C3HC4_RING-type"/>
</dbReference>
<dbReference type="CDD" id="cd20356">
    <property type="entry name" value="Rcat_RBR_HHARI-like"/>
    <property type="match status" value="1"/>
</dbReference>
<dbReference type="InterPro" id="IPR045840">
    <property type="entry name" value="Ariadne"/>
</dbReference>
<dbReference type="InterPro" id="IPR031127">
    <property type="entry name" value="E3_UB_ligase_RBR"/>
</dbReference>
<keyword evidence="4" id="KW-0479">Metal-binding</keyword>
<keyword evidence="7" id="KW-0833">Ubl conjugation pathway</keyword>
<dbReference type="InterPro" id="IPR002867">
    <property type="entry name" value="IBR_dom"/>
</dbReference>
<evidence type="ECO:0000313" key="13">
    <source>
        <dbReference type="Proteomes" id="UP000095023"/>
    </source>
</evidence>